<feature type="region of interest" description="Disordered" evidence="1">
    <location>
        <begin position="235"/>
        <end position="261"/>
    </location>
</feature>
<dbReference type="GeneID" id="18929927"/>
<keyword evidence="3" id="KW-1185">Reference proteome</keyword>
<dbReference type="VEuPathDB" id="FungiDB:MELLADRAFT_62523"/>
<reference evidence="3" key="1">
    <citation type="journal article" date="2011" name="Proc. Natl. Acad. Sci. U.S.A.">
        <title>Obligate biotrophy features unraveled by the genomic analysis of rust fungi.</title>
        <authorList>
            <person name="Duplessis S."/>
            <person name="Cuomo C.A."/>
            <person name="Lin Y.-C."/>
            <person name="Aerts A."/>
            <person name="Tisserant E."/>
            <person name="Veneault-Fourrey C."/>
            <person name="Joly D.L."/>
            <person name="Hacquard S."/>
            <person name="Amselem J."/>
            <person name="Cantarel B.L."/>
            <person name="Chiu R."/>
            <person name="Coutinho P.M."/>
            <person name="Feau N."/>
            <person name="Field M."/>
            <person name="Frey P."/>
            <person name="Gelhaye E."/>
            <person name="Goldberg J."/>
            <person name="Grabherr M.G."/>
            <person name="Kodira C.D."/>
            <person name="Kohler A."/>
            <person name="Kuees U."/>
            <person name="Lindquist E.A."/>
            <person name="Lucas S.M."/>
            <person name="Mago R."/>
            <person name="Mauceli E."/>
            <person name="Morin E."/>
            <person name="Murat C."/>
            <person name="Pangilinan J.L."/>
            <person name="Park R."/>
            <person name="Pearson M."/>
            <person name="Quesneville H."/>
            <person name="Rouhier N."/>
            <person name="Sakthikumar S."/>
            <person name="Salamov A.A."/>
            <person name="Schmutz J."/>
            <person name="Selles B."/>
            <person name="Shapiro H."/>
            <person name="Tanguay P."/>
            <person name="Tuskan G.A."/>
            <person name="Henrissat B."/>
            <person name="Van de Peer Y."/>
            <person name="Rouze P."/>
            <person name="Ellis J.G."/>
            <person name="Dodds P.N."/>
            <person name="Schein J.E."/>
            <person name="Zhong S."/>
            <person name="Hamelin R.C."/>
            <person name="Grigoriev I.V."/>
            <person name="Szabo L.J."/>
            <person name="Martin F."/>
        </authorList>
    </citation>
    <scope>NUCLEOTIDE SEQUENCE [LARGE SCALE GENOMIC DNA]</scope>
    <source>
        <strain evidence="3">98AG31 / pathotype 3-4-7</strain>
    </source>
</reference>
<dbReference type="AlphaFoldDB" id="F4RJ84"/>
<feature type="region of interest" description="Disordered" evidence="1">
    <location>
        <begin position="567"/>
        <end position="632"/>
    </location>
</feature>
<protein>
    <submittedName>
        <fullName evidence="2">Uncharacterized protein</fullName>
    </submittedName>
</protein>
<proteinExistence type="predicted"/>
<accession>F4RJ84</accession>
<gene>
    <name evidence="2" type="ORF">MELLADRAFT_62523</name>
</gene>
<dbReference type="EMBL" id="GL883104">
    <property type="protein sequence ID" value="EGG07274.1"/>
    <property type="molecule type" value="Genomic_DNA"/>
</dbReference>
<evidence type="ECO:0000256" key="1">
    <source>
        <dbReference type="SAM" id="MobiDB-lite"/>
    </source>
</evidence>
<feature type="compositionally biased region" description="Basic and acidic residues" evidence="1">
    <location>
        <begin position="318"/>
        <end position="328"/>
    </location>
</feature>
<evidence type="ECO:0000313" key="3">
    <source>
        <dbReference type="Proteomes" id="UP000001072"/>
    </source>
</evidence>
<dbReference type="Proteomes" id="UP000001072">
    <property type="component" value="Unassembled WGS sequence"/>
</dbReference>
<feature type="compositionally biased region" description="Basic residues" evidence="1">
    <location>
        <begin position="593"/>
        <end position="610"/>
    </location>
</feature>
<organism evidence="3">
    <name type="scientific">Melampsora larici-populina (strain 98AG31 / pathotype 3-4-7)</name>
    <name type="common">Poplar leaf rust fungus</name>
    <dbReference type="NCBI Taxonomy" id="747676"/>
    <lineage>
        <taxon>Eukaryota</taxon>
        <taxon>Fungi</taxon>
        <taxon>Dikarya</taxon>
        <taxon>Basidiomycota</taxon>
        <taxon>Pucciniomycotina</taxon>
        <taxon>Pucciniomycetes</taxon>
        <taxon>Pucciniales</taxon>
        <taxon>Melampsoraceae</taxon>
        <taxon>Melampsora</taxon>
    </lineage>
</organism>
<dbReference type="OrthoDB" id="10419303at2759"/>
<sequence>MSESSLLSENISDISDQFSNFHLKDYDYEVPLNIYKSPPEHLKHKDWVQTDNKHDEYVFRESIRTLRKAEFVHLDYDLYHISYLLSVKNQPVNLKTSLQTLIADFQPPNLPPTVSTNQRLVGMAEYLLDVIEKYKKEKNDKLPFCLRYPTLESLEKVVNENEKKMKRVKYDHPVIFLDEAKRTIDMFIPPVKEHHIVEGSELACLRASSIIPTTRVSNPQIDLDCSPVDQHPKSPILPSNIPNQPRFETNSRKKKTGEERAEKAIGLNKDISLNFIRTGHGLCSTFNAHVLCYATGQEPRDWMDKILQFDSEGQVIQKERQGRPKNKNEWNNVPYGENQLPKHTHLKELYKQQEIASFTKHTRYWHIFNKVLNFAFTPKEYDQAEACIRTFLDNQNNPEGSNAATMTGVADHPNPAVGNVTVSLNSQPSPHRDPKDGCVMVSDVVHTNTVGGEFLMYEVGLASECENGSQIVGQFNILLLGIGRVKKHPNLPDHLTTRRTSLAIYSHHKIYEIAARYSALLKKMDSHSNPSLWLPLEDDQSHLTDEQIREKAIERVNTQYKVFQKLHPDDSASTSKDLNEMAKAARAQDSVLQKKHNASQKQKQKKRKCAKKEAAQQAKKMKLDELSDSLEL</sequence>
<dbReference type="KEGG" id="mlr:MELLADRAFT_62523"/>
<name>F4RJ84_MELLP</name>
<feature type="region of interest" description="Disordered" evidence="1">
    <location>
        <begin position="318"/>
        <end position="338"/>
    </location>
</feature>
<dbReference type="HOGENOM" id="CLU_432822_0_0_1"/>
<dbReference type="RefSeq" id="XP_007409181.1">
    <property type="nucleotide sequence ID" value="XM_007409119.1"/>
</dbReference>
<dbReference type="InParanoid" id="F4RJ84"/>
<evidence type="ECO:0000313" key="2">
    <source>
        <dbReference type="EMBL" id="EGG07274.1"/>
    </source>
</evidence>